<reference evidence="1" key="2">
    <citation type="submission" date="2025-09" db="UniProtKB">
        <authorList>
            <consortium name="Ensembl"/>
        </authorList>
    </citation>
    <scope>IDENTIFICATION</scope>
</reference>
<sequence length="63" mass="7465">MPGLVVLLPPELNPAEYQLSAEKWQAEAELLEIRLNNLHHQDLKRPYRLIWKGKYKQLFHLSS</sequence>
<proteinExistence type="predicted"/>
<keyword evidence="2" id="KW-1185">Reference proteome</keyword>
<name>A0A7M4FI96_CROPO</name>
<organism evidence="1 2">
    <name type="scientific">Crocodylus porosus</name>
    <name type="common">Saltwater crocodile</name>
    <name type="synonym">Estuarine crocodile</name>
    <dbReference type="NCBI Taxonomy" id="8502"/>
    <lineage>
        <taxon>Eukaryota</taxon>
        <taxon>Metazoa</taxon>
        <taxon>Chordata</taxon>
        <taxon>Craniata</taxon>
        <taxon>Vertebrata</taxon>
        <taxon>Euteleostomi</taxon>
        <taxon>Archelosauria</taxon>
        <taxon>Archosauria</taxon>
        <taxon>Crocodylia</taxon>
        <taxon>Longirostres</taxon>
        <taxon>Crocodylidae</taxon>
        <taxon>Crocodylus</taxon>
    </lineage>
</organism>
<protein>
    <submittedName>
        <fullName evidence="1">Uncharacterized protein</fullName>
    </submittedName>
</protein>
<accession>A0A7M4FI96</accession>
<evidence type="ECO:0000313" key="2">
    <source>
        <dbReference type="Proteomes" id="UP000594220"/>
    </source>
</evidence>
<dbReference type="Ensembl" id="ENSCPRT00005029868.1">
    <property type="protein sequence ID" value="ENSCPRP00005025585.1"/>
    <property type="gene ID" value="ENSCPRG00005017733.1"/>
</dbReference>
<evidence type="ECO:0000313" key="1">
    <source>
        <dbReference type="Ensembl" id="ENSCPRP00005025585.1"/>
    </source>
</evidence>
<dbReference type="Proteomes" id="UP000594220">
    <property type="component" value="Unplaced"/>
</dbReference>
<dbReference type="AlphaFoldDB" id="A0A7M4FI96"/>
<reference evidence="1" key="1">
    <citation type="submission" date="2025-08" db="UniProtKB">
        <authorList>
            <consortium name="Ensembl"/>
        </authorList>
    </citation>
    <scope>IDENTIFICATION</scope>
</reference>